<gene>
    <name evidence="1" type="ORF">N7509_003169</name>
</gene>
<dbReference type="EMBL" id="JAPZBU010000005">
    <property type="protein sequence ID" value="KAJ5403298.1"/>
    <property type="molecule type" value="Genomic_DNA"/>
</dbReference>
<dbReference type="Gene3D" id="3.40.50.1820">
    <property type="entry name" value="alpha/beta hydrolase"/>
    <property type="match status" value="1"/>
</dbReference>
<accession>A0A9W9W4S3</accession>
<sequence length="72" mass="8160">MFIHGTEDTVTPSRISERAQQELSRLGAESHIILVEGANHMFDMFLTDPEDEAYRNYVLRGFQFLAAKTGLS</sequence>
<reference evidence="1" key="1">
    <citation type="submission" date="2022-12" db="EMBL/GenBank/DDBJ databases">
        <authorList>
            <person name="Petersen C."/>
        </authorList>
    </citation>
    <scope>NUCLEOTIDE SEQUENCE</scope>
    <source>
        <strain evidence="1">IBT 29677</strain>
    </source>
</reference>
<dbReference type="AlphaFoldDB" id="A0A9W9W4S3"/>
<protein>
    <submittedName>
        <fullName evidence="1">Uncharacterized protein</fullName>
    </submittedName>
</protein>
<dbReference type="Proteomes" id="UP001147747">
    <property type="component" value="Unassembled WGS sequence"/>
</dbReference>
<organism evidence="1 2">
    <name type="scientific">Penicillium cosmopolitanum</name>
    <dbReference type="NCBI Taxonomy" id="1131564"/>
    <lineage>
        <taxon>Eukaryota</taxon>
        <taxon>Fungi</taxon>
        <taxon>Dikarya</taxon>
        <taxon>Ascomycota</taxon>
        <taxon>Pezizomycotina</taxon>
        <taxon>Eurotiomycetes</taxon>
        <taxon>Eurotiomycetidae</taxon>
        <taxon>Eurotiales</taxon>
        <taxon>Aspergillaceae</taxon>
        <taxon>Penicillium</taxon>
    </lineage>
</organism>
<reference evidence="1" key="2">
    <citation type="journal article" date="2023" name="IMA Fungus">
        <title>Comparative genomic study of the Penicillium genus elucidates a diverse pangenome and 15 lateral gene transfer events.</title>
        <authorList>
            <person name="Petersen C."/>
            <person name="Sorensen T."/>
            <person name="Nielsen M.R."/>
            <person name="Sondergaard T.E."/>
            <person name="Sorensen J.L."/>
            <person name="Fitzpatrick D.A."/>
            <person name="Frisvad J.C."/>
            <person name="Nielsen K.L."/>
        </authorList>
    </citation>
    <scope>NUCLEOTIDE SEQUENCE</scope>
    <source>
        <strain evidence="1">IBT 29677</strain>
    </source>
</reference>
<dbReference type="SUPFAM" id="SSF53474">
    <property type="entry name" value="alpha/beta-Hydrolases"/>
    <property type="match status" value="1"/>
</dbReference>
<dbReference type="GO" id="GO:0072330">
    <property type="term" value="P:monocarboxylic acid biosynthetic process"/>
    <property type="evidence" value="ECO:0007669"/>
    <property type="project" value="UniProtKB-ARBA"/>
</dbReference>
<keyword evidence="2" id="KW-1185">Reference proteome</keyword>
<dbReference type="GO" id="GO:0017000">
    <property type="term" value="P:antibiotic biosynthetic process"/>
    <property type="evidence" value="ECO:0007669"/>
    <property type="project" value="UniProtKB-ARBA"/>
</dbReference>
<name>A0A9W9W4S3_9EURO</name>
<dbReference type="GeneID" id="81366786"/>
<dbReference type="RefSeq" id="XP_056490540.1">
    <property type="nucleotide sequence ID" value="XM_056627806.1"/>
</dbReference>
<comment type="caution">
    <text evidence="1">The sequence shown here is derived from an EMBL/GenBank/DDBJ whole genome shotgun (WGS) entry which is preliminary data.</text>
</comment>
<evidence type="ECO:0000313" key="1">
    <source>
        <dbReference type="EMBL" id="KAJ5403298.1"/>
    </source>
</evidence>
<dbReference type="OrthoDB" id="19653at2759"/>
<evidence type="ECO:0000313" key="2">
    <source>
        <dbReference type="Proteomes" id="UP001147747"/>
    </source>
</evidence>
<dbReference type="InterPro" id="IPR029058">
    <property type="entry name" value="AB_hydrolase_fold"/>
</dbReference>
<proteinExistence type="predicted"/>